<dbReference type="AlphaFoldDB" id="A0A0E0KXR2"/>
<proteinExistence type="predicted"/>
<reference evidence="2" key="1">
    <citation type="submission" date="2015-04" db="UniProtKB">
        <authorList>
            <consortium name="EnsemblPlants"/>
        </authorList>
    </citation>
    <scope>IDENTIFICATION</scope>
</reference>
<feature type="compositionally biased region" description="Gly residues" evidence="1">
    <location>
        <begin position="1"/>
        <end position="16"/>
    </location>
</feature>
<name>A0A0E0KXR2_ORYPU</name>
<dbReference type="Gramene" id="OPUNC05G00990.1">
    <property type="protein sequence ID" value="OPUNC05G00990.1"/>
    <property type="gene ID" value="OPUNC05G00990"/>
</dbReference>
<dbReference type="Proteomes" id="UP000026962">
    <property type="component" value="Chromosome 5"/>
</dbReference>
<dbReference type="HOGENOM" id="CLU_2296287_0_0_1"/>
<dbReference type="EnsemblPlants" id="OPUNC05G00990.1">
    <property type="protein sequence ID" value="OPUNC05G00990.1"/>
    <property type="gene ID" value="OPUNC05G00990"/>
</dbReference>
<evidence type="ECO:0000256" key="1">
    <source>
        <dbReference type="SAM" id="MobiDB-lite"/>
    </source>
</evidence>
<protein>
    <submittedName>
        <fullName evidence="2">Uncharacterized protein</fullName>
    </submittedName>
</protein>
<reference evidence="2" key="2">
    <citation type="submission" date="2018-05" db="EMBL/GenBank/DDBJ databases">
        <title>OpunRS2 (Oryza punctata Reference Sequence Version 2).</title>
        <authorList>
            <person name="Zhang J."/>
            <person name="Kudrna D."/>
            <person name="Lee S."/>
            <person name="Talag J."/>
            <person name="Welchert J."/>
            <person name="Wing R.A."/>
        </authorList>
    </citation>
    <scope>NUCLEOTIDE SEQUENCE [LARGE SCALE GENOMIC DNA]</scope>
</reference>
<evidence type="ECO:0000313" key="3">
    <source>
        <dbReference type="Proteomes" id="UP000026962"/>
    </source>
</evidence>
<evidence type="ECO:0000313" key="2">
    <source>
        <dbReference type="EnsemblPlants" id="OPUNC05G00990.1"/>
    </source>
</evidence>
<feature type="region of interest" description="Disordered" evidence="1">
    <location>
        <begin position="1"/>
        <end position="47"/>
    </location>
</feature>
<accession>A0A0E0KXR2</accession>
<organism evidence="2">
    <name type="scientific">Oryza punctata</name>
    <name type="common">Red rice</name>
    <dbReference type="NCBI Taxonomy" id="4537"/>
    <lineage>
        <taxon>Eukaryota</taxon>
        <taxon>Viridiplantae</taxon>
        <taxon>Streptophyta</taxon>
        <taxon>Embryophyta</taxon>
        <taxon>Tracheophyta</taxon>
        <taxon>Spermatophyta</taxon>
        <taxon>Magnoliopsida</taxon>
        <taxon>Liliopsida</taxon>
        <taxon>Poales</taxon>
        <taxon>Poaceae</taxon>
        <taxon>BOP clade</taxon>
        <taxon>Oryzoideae</taxon>
        <taxon>Oryzeae</taxon>
        <taxon>Oryzinae</taxon>
        <taxon>Oryza</taxon>
    </lineage>
</organism>
<keyword evidence="3" id="KW-1185">Reference proteome</keyword>
<sequence length="101" mass="10497">MGIGRGGGDGGGGGGRPAHVGEDAGPRAGEATVSGLELEGVRGGQPMRRTWRTPMELLLLFSVKLHIFPHMVTEPKEINNWATAVGASSIQNMLPAKKGLP</sequence>